<reference evidence="11" key="1">
    <citation type="submission" date="2020-07" db="EMBL/GenBank/DDBJ databases">
        <title>Genome sequence and genetic diversity analysis of an under-domesticated orphan crop, white fonio (Digitaria exilis).</title>
        <authorList>
            <person name="Bennetzen J.L."/>
            <person name="Chen S."/>
            <person name="Ma X."/>
            <person name="Wang X."/>
            <person name="Yssel A.E.J."/>
            <person name="Chaluvadi S.R."/>
            <person name="Johnson M."/>
            <person name="Gangashetty P."/>
            <person name="Hamidou F."/>
            <person name="Sanogo M.D."/>
            <person name="Zwaenepoel A."/>
            <person name="Wallace J."/>
            <person name="Van De Peer Y."/>
            <person name="Van Deynze A."/>
        </authorList>
    </citation>
    <scope>NUCLEOTIDE SEQUENCE</scope>
    <source>
        <tissue evidence="11">Leaves</tissue>
    </source>
</reference>
<organism evidence="11 12">
    <name type="scientific">Digitaria exilis</name>
    <dbReference type="NCBI Taxonomy" id="1010633"/>
    <lineage>
        <taxon>Eukaryota</taxon>
        <taxon>Viridiplantae</taxon>
        <taxon>Streptophyta</taxon>
        <taxon>Embryophyta</taxon>
        <taxon>Tracheophyta</taxon>
        <taxon>Spermatophyta</taxon>
        <taxon>Magnoliopsida</taxon>
        <taxon>Liliopsida</taxon>
        <taxon>Poales</taxon>
        <taxon>Poaceae</taxon>
        <taxon>PACMAD clade</taxon>
        <taxon>Panicoideae</taxon>
        <taxon>Panicodae</taxon>
        <taxon>Paniceae</taxon>
        <taxon>Anthephorinae</taxon>
        <taxon>Digitaria</taxon>
    </lineage>
</organism>
<dbReference type="GO" id="GO:0003677">
    <property type="term" value="F:DNA binding"/>
    <property type="evidence" value="ECO:0007669"/>
    <property type="project" value="UniProtKB-KW"/>
</dbReference>
<dbReference type="GO" id="GO:0003700">
    <property type="term" value="F:DNA-binding transcription factor activity"/>
    <property type="evidence" value="ECO:0007669"/>
    <property type="project" value="InterPro"/>
</dbReference>
<keyword evidence="6" id="KW-0804">Transcription</keyword>
<name>A0A835A6H5_9POAL</name>
<keyword evidence="3" id="KW-0346">Stress response</keyword>
<dbReference type="CDD" id="cd00018">
    <property type="entry name" value="AP2"/>
    <property type="match status" value="1"/>
</dbReference>
<keyword evidence="4" id="KW-0238">DNA-binding</keyword>
<comment type="caution">
    <text evidence="11">The sequence shown here is derived from an EMBL/GenBank/DDBJ whole genome shotgun (WGS) entry which is preliminary data.</text>
</comment>
<dbReference type="AlphaFoldDB" id="A0A835A6H5"/>
<dbReference type="Pfam" id="PF00847">
    <property type="entry name" value="AP2"/>
    <property type="match status" value="1"/>
</dbReference>
<comment type="subcellular location">
    <subcellularLocation>
        <location evidence="1">Nucleus</location>
    </subcellularLocation>
</comment>
<feature type="region of interest" description="Disordered" evidence="9">
    <location>
        <begin position="262"/>
        <end position="299"/>
    </location>
</feature>
<protein>
    <recommendedName>
        <fullName evidence="10">AP2/ERF domain-containing protein</fullName>
    </recommendedName>
</protein>
<keyword evidence="2" id="KW-0805">Transcription regulation</keyword>
<evidence type="ECO:0000313" key="11">
    <source>
        <dbReference type="EMBL" id="KAF8653899.1"/>
    </source>
</evidence>
<evidence type="ECO:0000256" key="4">
    <source>
        <dbReference type="ARBA" id="ARBA00023125"/>
    </source>
</evidence>
<dbReference type="Proteomes" id="UP000636709">
    <property type="component" value="Unassembled WGS sequence"/>
</dbReference>
<evidence type="ECO:0000259" key="10">
    <source>
        <dbReference type="PROSITE" id="PS51032"/>
    </source>
</evidence>
<keyword evidence="12" id="KW-1185">Reference proteome</keyword>
<dbReference type="InterPro" id="IPR001471">
    <property type="entry name" value="AP2/ERF_dom"/>
</dbReference>
<evidence type="ECO:0000256" key="5">
    <source>
        <dbReference type="ARBA" id="ARBA00023159"/>
    </source>
</evidence>
<dbReference type="SUPFAM" id="SSF54171">
    <property type="entry name" value="DNA-binding domain"/>
    <property type="match status" value="1"/>
</dbReference>
<evidence type="ECO:0000256" key="7">
    <source>
        <dbReference type="ARBA" id="ARBA00023242"/>
    </source>
</evidence>
<dbReference type="PROSITE" id="PS51032">
    <property type="entry name" value="AP2_ERF"/>
    <property type="match status" value="1"/>
</dbReference>
<dbReference type="InterPro" id="IPR016177">
    <property type="entry name" value="DNA-bd_dom_sf"/>
</dbReference>
<accession>A0A835A6H5</accession>
<evidence type="ECO:0000313" key="12">
    <source>
        <dbReference type="Proteomes" id="UP000636709"/>
    </source>
</evidence>
<dbReference type="EMBL" id="JACEFO010002617">
    <property type="protein sequence ID" value="KAF8653899.1"/>
    <property type="molecule type" value="Genomic_DNA"/>
</dbReference>
<keyword evidence="5" id="KW-0010">Activator</keyword>
<feature type="compositionally biased region" description="Basic and acidic residues" evidence="9">
    <location>
        <begin position="288"/>
        <end position="298"/>
    </location>
</feature>
<evidence type="ECO:0000256" key="6">
    <source>
        <dbReference type="ARBA" id="ARBA00023163"/>
    </source>
</evidence>
<dbReference type="PANTHER" id="PTHR31839">
    <property type="entry name" value="DEHYDRATION-RESPONSIVE ELEMENT-BINDING PROTEIN 1D"/>
    <property type="match status" value="1"/>
</dbReference>
<dbReference type="InterPro" id="IPR036955">
    <property type="entry name" value="AP2/ERF_dom_sf"/>
</dbReference>
<keyword evidence="7" id="KW-0539">Nucleus</keyword>
<comment type="similarity">
    <text evidence="8">Belongs to the AP2/ERF transcription factor family. ERF subfamily.</text>
</comment>
<gene>
    <name evidence="11" type="ORF">HU200_062035</name>
</gene>
<dbReference type="Gene3D" id="3.30.730.10">
    <property type="entry name" value="AP2/ERF domain"/>
    <property type="match status" value="1"/>
</dbReference>
<dbReference type="GO" id="GO:0005634">
    <property type="term" value="C:nucleus"/>
    <property type="evidence" value="ECO:0007669"/>
    <property type="project" value="UniProtKB-SubCell"/>
</dbReference>
<dbReference type="SMART" id="SM00380">
    <property type="entry name" value="AP2"/>
    <property type="match status" value="1"/>
</dbReference>
<evidence type="ECO:0000256" key="2">
    <source>
        <dbReference type="ARBA" id="ARBA00023015"/>
    </source>
</evidence>
<feature type="domain" description="AP2/ERF" evidence="10">
    <location>
        <begin position="156"/>
        <end position="223"/>
    </location>
</feature>
<evidence type="ECO:0000256" key="1">
    <source>
        <dbReference type="ARBA" id="ARBA00004123"/>
    </source>
</evidence>
<evidence type="ECO:0000256" key="3">
    <source>
        <dbReference type="ARBA" id="ARBA00023016"/>
    </source>
</evidence>
<proteinExistence type="inferred from homology"/>
<evidence type="ECO:0000256" key="9">
    <source>
        <dbReference type="SAM" id="MobiDB-lite"/>
    </source>
</evidence>
<sequence length="348" mass="36789">MRPRRLLNWITSHRLFPGAAAGRAPWQSVPASSARPLDDLNPPGPPLPCSIVFFLTVPLQIPAVIVLHCHLRLITKQQTALLSSQSLGHTDLPSFKLACHSADTGSSTMCEVKRESSPCDSSSSIASTSSAAAVPAGAIKKRPAGRTRFRETRHPVFRGVRSRSRAGGRCRWVCEVRVPGHRGRRLWLGTFESPEHAARAHDAAMLAVRGAAAAADGCLLNFPDSAWLLDVPPLGSEGGDVISGGVPDAPVVVVAARPEDAMSATSEVTTPATAHDDDDDDAAMEASSEAKGDERSPFEMDVMGDMGAGLYYASLAQGLLMDPPATSNASCCCEDSDGDVAVVPLWTY</sequence>
<dbReference type="PANTHER" id="PTHR31839:SF10">
    <property type="entry name" value="DEHYDRATION-RESPONSIVE ELEMENT-BINDING PROTEIN 1A"/>
    <property type="match status" value="1"/>
</dbReference>
<dbReference type="InterPro" id="IPR045277">
    <property type="entry name" value="DRE1A-I"/>
</dbReference>
<evidence type="ECO:0000256" key="8">
    <source>
        <dbReference type="ARBA" id="ARBA00024343"/>
    </source>
</evidence>